<comment type="caution">
    <text evidence="18">The sequence shown here is derived from an EMBL/GenBank/DDBJ whole genome shotgun (WGS) entry which is preliminary data.</text>
</comment>
<dbReference type="STRING" id="55207.KP22_11265"/>
<evidence type="ECO:0000256" key="1">
    <source>
        <dbReference type="ARBA" id="ARBA00002684"/>
    </source>
</evidence>
<dbReference type="NCBIfam" id="NF007861">
    <property type="entry name" value="PRK10573.1"/>
    <property type="match status" value="1"/>
</dbReference>
<dbReference type="PANTHER" id="PTHR30012">
    <property type="entry name" value="GENERAL SECRETION PATHWAY PROTEIN"/>
    <property type="match status" value="1"/>
</dbReference>
<evidence type="ECO:0000256" key="11">
    <source>
        <dbReference type="ARBA" id="ARBA00030750"/>
    </source>
</evidence>
<dbReference type="InterPro" id="IPR001992">
    <property type="entry name" value="T2SS_GspF/T4SS_PilC_CS"/>
</dbReference>
<dbReference type="InterPro" id="IPR003004">
    <property type="entry name" value="GspF/PilC"/>
</dbReference>
<feature type="transmembrane region" description="Helical" evidence="16">
    <location>
        <begin position="207"/>
        <end position="233"/>
    </location>
</feature>
<proteinExistence type="inferred from homology"/>
<dbReference type="Gene3D" id="1.20.81.30">
    <property type="entry name" value="Type II secretion system (T2SS), domain F"/>
    <property type="match status" value="2"/>
</dbReference>
<evidence type="ECO:0000256" key="6">
    <source>
        <dbReference type="ARBA" id="ARBA00022519"/>
    </source>
</evidence>
<evidence type="ECO:0000256" key="7">
    <source>
        <dbReference type="ARBA" id="ARBA00022692"/>
    </source>
</evidence>
<reference evidence="18 19" key="1">
    <citation type="submission" date="2014-08" db="EMBL/GenBank/DDBJ databases">
        <title>Genome sequences of NCPPB Pectobacterium isolates.</title>
        <authorList>
            <person name="Glover R.H."/>
            <person name="Sapp M."/>
            <person name="Elphinstone J."/>
        </authorList>
    </citation>
    <scope>NUCLEOTIDE SEQUENCE [LARGE SCALE GENOMIC DNA]</scope>
    <source>
        <strain evidence="18 19">NCPPB 2795</strain>
    </source>
</reference>
<dbReference type="PRINTS" id="PR00812">
    <property type="entry name" value="BCTERIALGSPF"/>
</dbReference>
<dbReference type="GO" id="GO:0005886">
    <property type="term" value="C:plasma membrane"/>
    <property type="evidence" value="ECO:0007669"/>
    <property type="project" value="UniProtKB-SubCell"/>
</dbReference>
<comment type="similarity">
    <text evidence="3 15">Belongs to the GSP F family.</text>
</comment>
<dbReference type="InterPro" id="IPR018076">
    <property type="entry name" value="T2SS_GspF_dom"/>
</dbReference>
<dbReference type="GO" id="GO:0015628">
    <property type="term" value="P:protein secretion by the type II secretion system"/>
    <property type="evidence" value="ECO:0007669"/>
    <property type="project" value="TreeGrafter"/>
</dbReference>
<sequence length="401" mass="45273">MRLQRLYHWQAITSEGEFIDGELISTHRQQVYTNLIAQGYQPLLVKAGHYLSLRYWKREQLGELIKQLAALLQAGLPLLEALKLVSEQHDRPGWRCVLRDVRTHVAQGNSLSEALQEYPHIFPVLYRSLIAVGELTGKLDACCLQLAQQQEKQSRLQQKVIKALRYPCFVLAIAMLVSMMMLTLVLPEFASLYSSFNTPLPWFTRQLLYLAEIISGYGLIGLLMLSCLMVGYARLRQKRPLWKTREQEWLLKLPIVSSLLRGKSLNQIFHILAMTQHAGLTLPEGLDAAATIRHPLYQAAIQQIQAQLHQGTSLYHATQHHTILFPAPCPQLIRVGEETGALDAIFTQLAEWHEGRVQQQADMLTQTLEPLLMMVVGGMVGALVIGMYLPIFQLGNVLASA</sequence>
<keyword evidence="4 15" id="KW-0813">Transport</keyword>
<dbReference type="AlphaFoldDB" id="A0A093RR35"/>
<keyword evidence="9 16" id="KW-1133">Transmembrane helix</keyword>
<dbReference type="Proteomes" id="UP000032874">
    <property type="component" value="Unassembled WGS sequence"/>
</dbReference>
<dbReference type="RefSeq" id="WP_039324246.1">
    <property type="nucleotide sequence ID" value="NZ_JQHM01000003.1"/>
</dbReference>
<feature type="transmembrane region" description="Helical" evidence="16">
    <location>
        <begin position="163"/>
        <end position="187"/>
    </location>
</feature>
<evidence type="ECO:0000256" key="10">
    <source>
        <dbReference type="ARBA" id="ARBA00023136"/>
    </source>
</evidence>
<dbReference type="PANTHER" id="PTHR30012:SF7">
    <property type="entry name" value="PROTEIN TRANSPORT PROTEIN HOFC HOMOLOG"/>
    <property type="match status" value="1"/>
</dbReference>
<feature type="domain" description="Type II secretion system protein GspF" evidence="17">
    <location>
        <begin position="65"/>
        <end position="187"/>
    </location>
</feature>
<evidence type="ECO:0000256" key="9">
    <source>
        <dbReference type="ARBA" id="ARBA00022989"/>
    </source>
</evidence>
<protein>
    <recommendedName>
        <fullName evidence="13">Type II secretion system protein F</fullName>
    </recommendedName>
    <alternativeName>
        <fullName evidence="11">General secretion pathway protein F</fullName>
    </alternativeName>
    <alternativeName>
        <fullName evidence="14">Pectic enzymes secretion protein OutF</fullName>
    </alternativeName>
</protein>
<feature type="transmembrane region" description="Helical" evidence="16">
    <location>
        <begin position="371"/>
        <end position="391"/>
    </location>
</feature>
<evidence type="ECO:0000256" key="8">
    <source>
        <dbReference type="ARBA" id="ARBA00022837"/>
    </source>
</evidence>
<gene>
    <name evidence="18" type="ORF">KP22_11265</name>
</gene>
<evidence type="ECO:0000256" key="5">
    <source>
        <dbReference type="ARBA" id="ARBA00022475"/>
    </source>
</evidence>
<dbReference type="PROSITE" id="PS00874">
    <property type="entry name" value="T2SP_F"/>
    <property type="match status" value="1"/>
</dbReference>
<keyword evidence="10 16" id="KW-0472">Membrane</keyword>
<organism evidence="18 19">
    <name type="scientific">Pectobacterium betavasculorum</name>
    <dbReference type="NCBI Taxonomy" id="55207"/>
    <lineage>
        <taxon>Bacteria</taxon>
        <taxon>Pseudomonadati</taxon>
        <taxon>Pseudomonadota</taxon>
        <taxon>Gammaproteobacteria</taxon>
        <taxon>Enterobacterales</taxon>
        <taxon>Pectobacteriaceae</taxon>
        <taxon>Pectobacterium</taxon>
    </lineage>
</organism>
<evidence type="ECO:0000256" key="4">
    <source>
        <dbReference type="ARBA" id="ARBA00022448"/>
    </source>
</evidence>
<accession>A0A093RR35</accession>
<evidence type="ECO:0000313" key="18">
    <source>
        <dbReference type="EMBL" id="KFX05280.1"/>
    </source>
</evidence>
<evidence type="ECO:0000256" key="15">
    <source>
        <dbReference type="RuleBase" id="RU003923"/>
    </source>
</evidence>
<keyword evidence="7 15" id="KW-0812">Transmembrane</keyword>
<evidence type="ECO:0000256" key="16">
    <source>
        <dbReference type="SAM" id="Phobius"/>
    </source>
</evidence>
<dbReference type="FunFam" id="1.20.81.30:FF:000001">
    <property type="entry name" value="Type II secretion system protein F"/>
    <property type="match status" value="1"/>
</dbReference>
<evidence type="ECO:0000256" key="13">
    <source>
        <dbReference type="ARBA" id="ARBA00074609"/>
    </source>
</evidence>
<dbReference type="Pfam" id="PF00482">
    <property type="entry name" value="T2SSF"/>
    <property type="match status" value="2"/>
</dbReference>
<evidence type="ECO:0000256" key="14">
    <source>
        <dbReference type="ARBA" id="ARBA00077693"/>
    </source>
</evidence>
<comment type="subunit">
    <text evidence="12">Type II secretion system is composed of four main components: the outer membrane complex, the inner membrane complex, the cytoplasmic secretion ATPase and the periplasm-spanning pseudopilus. Homodimer. Interacts with OutE and OutL components.</text>
</comment>
<keyword evidence="5" id="KW-1003">Cell membrane</keyword>
<keyword evidence="6" id="KW-0997">Cell inner membrane</keyword>
<dbReference type="InterPro" id="IPR042094">
    <property type="entry name" value="T2SS_GspF_sf"/>
</dbReference>
<evidence type="ECO:0000256" key="12">
    <source>
        <dbReference type="ARBA" id="ARBA00064046"/>
    </source>
</evidence>
<feature type="domain" description="Type II secretion system protein GspF" evidence="17">
    <location>
        <begin position="271"/>
        <end position="390"/>
    </location>
</feature>
<name>A0A093RR35_9GAMM</name>
<keyword evidence="8" id="KW-0106">Calcium</keyword>
<evidence type="ECO:0000256" key="2">
    <source>
        <dbReference type="ARBA" id="ARBA00004429"/>
    </source>
</evidence>
<evidence type="ECO:0000256" key="3">
    <source>
        <dbReference type="ARBA" id="ARBA00005745"/>
    </source>
</evidence>
<dbReference type="eggNOG" id="COG1459">
    <property type="taxonomic scope" value="Bacteria"/>
</dbReference>
<evidence type="ECO:0000259" key="17">
    <source>
        <dbReference type="Pfam" id="PF00482"/>
    </source>
</evidence>
<comment type="function">
    <text evidence="1">Component of the type II secretion system inner membrane complex required for the energy-dependent secretion of extracellular factors such as proteases and toxins from the periplasm.</text>
</comment>
<dbReference type="EMBL" id="JQHM01000003">
    <property type="protein sequence ID" value="KFX05280.1"/>
    <property type="molecule type" value="Genomic_DNA"/>
</dbReference>
<evidence type="ECO:0000313" key="19">
    <source>
        <dbReference type="Proteomes" id="UP000032874"/>
    </source>
</evidence>
<comment type="subcellular location">
    <subcellularLocation>
        <location evidence="2 15">Cell inner membrane</location>
        <topology evidence="2 15">Multi-pass membrane protein</topology>
    </subcellularLocation>
</comment>